<keyword evidence="6 8" id="KW-0067">ATP-binding</keyword>
<dbReference type="SUPFAM" id="SSF52402">
    <property type="entry name" value="Adenine nucleotide alpha hydrolases-like"/>
    <property type="match status" value="1"/>
</dbReference>
<dbReference type="CDD" id="cd01992">
    <property type="entry name" value="TilS_N"/>
    <property type="match status" value="1"/>
</dbReference>
<dbReference type="InterPro" id="IPR012094">
    <property type="entry name" value="tRNA_Ile_lys_synt"/>
</dbReference>
<evidence type="ECO:0000256" key="4">
    <source>
        <dbReference type="ARBA" id="ARBA00022694"/>
    </source>
</evidence>
<dbReference type="AlphaFoldDB" id="A0A1I2T5W7"/>
<dbReference type="GO" id="GO:0032267">
    <property type="term" value="F:tRNA(Ile)-lysidine synthase activity"/>
    <property type="evidence" value="ECO:0007669"/>
    <property type="project" value="UniProtKB-EC"/>
</dbReference>
<accession>A0A1I2T5W7</accession>
<keyword evidence="2 8" id="KW-0963">Cytoplasm</keyword>
<dbReference type="NCBIfam" id="TIGR02433">
    <property type="entry name" value="lysidine_TilS_C"/>
    <property type="match status" value="1"/>
</dbReference>
<evidence type="ECO:0000256" key="3">
    <source>
        <dbReference type="ARBA" id="ARBA00022598"/>
    </source>
</evidence>
<evidence type="ECO:0000256" key="1">
    <source>
        <dbReference type="ARBA" id="ARBA00004496"/>
    </source>
</evidence>
<organism evidence="10 11">
    <name type="scientific">Halobacillus alkaliphilus</name>
    <dbReference type="NCBI Taxonomy" id="396056"/>
    <lineage>
        <taxon>Bacteria</taxon>
        <taxon>Bacillati</taxon>
        <taxon>Bacillota</taxon>
        <taxon>Bacilli</taxon>
        <taxon>Bacillales</taxon>
        <taxon>Bacillaceae</taxon>
        <taxon>Halobacillus</taxon>
    </lineage>
</organism>
<name>A0A1I2T5W7_9BACI</name>
<dbReference type="EC" id="6.3.4.19" evidence="8"/>
<evidence type="ECO:0000256" key="5">
    <source>
        <dbReference type="ARBA" id="ARBA00022741"/>
    </source>
</evidence>
<dbReference type="SUPFAM" id="SSF56037">
    <property type="entry name" value="PheT/TilS domain"/>
    <property type="match status" value="1"/>
</dbReference>
<dbReference type="PANTHER" id="PTHR43033">
    <property type="entry name" value="TRNA(ILE)-LYSIDINE SYNTHASE-RELATED"/>
    <property type="match status" value="1"/>
</dbReference>
<evidence type="ECO:0000259" key="9">
    <source>
        <dbReference type="SMART" id="SM00977"/>
    </source>
</evidence>
<evidence type="ECO:0000256" key="6">
    <source>
        <dbReference type="ARBA" id="ARBA00022840"/>
    </source>
</evidence>
<dbReference type="HAMAP" id="MF_01161">
    <property type="entry name" value="tRNA_Ile_lys_synt"/>
    <property type="match status" value="1"/>
</dbReference>
<dbReference type="SUPFAM" id="SSF82829">
    <property type="entry name" value="MesJ substrate recognition domain-like"/>
    <property type="match status" value="1"/>
</dbReference>
<dbReference type="InterPro" id="IPR011063">
    <property type="entry name" value="TilS/TtcA_N"/>
</dbReference>
<evidence type="ECO:0000256" key="2">
    <source>
        <dbReference type="ARBA" id="ARBA00022490"/>
    </source>
</evidence>
<comment type="catalytic activity">
    <reaction evidence="7 8">
        <text>cytidine(34) in tRNA(Ile2) + L-lysine + ATP = lysidine(34) in tRNA(Ile2) + AMP + diphosphate + H(+)</text>
        <dbReference type="Rhea" id="RHEA:43744"/>
        <dbReference type="Rhea" id="RHEA-COMP:10625"/>
        <dbReference type="Rhea" id="RHEA-COMP:10670"/>
        <dbReference type="ChEBI" id="CHEBI:15378"/>
        <dbReference type="ChEBI" id="CHEBI:30616"/>
        <dbReference type="ChEBI" id="CHEBI:32551"/>
        <dbReference type="ChEBI" id="CHEBI:33019"/>
        <dbReference type="ChEBI" id="CHEBI:82748"/>
        <dbReference type="ChEBI" id="CHEBI:83665"/>
        <dbReference type="ChEBI" id="CHEBI:456215"/>
        <dbReference type="EC" id="6.3.4.19"/>
    </reaction>
</comment>
<dbReference type="GO" id="GO:0006400">
    <property type="term" value="P:tRNA modification"/>
    <property type="evidence" value="ECO:0007669"/>
    <property type="project" value="UniProtKB-UniRule"/>
</dbReference>
<sequence>MEQIVHSFVKEHQLISPHQTVLAAVSGGPDSMALLHFLCSIKNSWNLKIIGLSVDHGLRGQESQDDLEFVKNQCEEWGIEFAGASVDVHSHKREAGTGTQESARYLRYQFFERMMEERQADVLAMGHHGDDQAETMMMQLVRSARPESLQGMPVQRPFGRGKLVRPFLSLSKSQIADYNAWHHVRVRIDPSNEETNYTRNAFRKHVMPFLKEQNPKFHSHMQAMSQRMREDQAYIREQAGEVLDTMYFSSNMKKIVQFSLSTFKTFPLALQRSAFHLILNYLYVNQTEDISYLHEEMFMNLLYDHKPNAKLDFPQGLQAVRAYDEVTLSFDRSDEEYKYEYFLNAGETVVLPDGAHLYADWGTPQEKEGDSVFTCDAHHVKLPFIVRTRRNGDRMRVRGMNGSKKVKDIFIDQKIPSNLRKTWPLVTDSSGEILWLVGLKKSGGSTDGSSGTWLRLHYENKAET</sequence>
<keyword evidence="3 8" id="KW-0436">Ligase</keyword>
<reference evidence="11" key="1">
    <citation type="submission" date="2016-10" db="EMBL/GenBank/DDBJ databases">
        <authorList>
            <person name="Varghese N."/>
            <person name="Submissions S."/>
        </authorList>
    </citation>
    <scope>NUCLEOTIDE SEQUENCE [LARGE SCALE GENOMIC DNA]</scope>
    <source>
        <strain evidence="11">FP5</strain>
    </source>
</reference>
<dbReference type="Pfam" id="PF01171">
    <property type="entry name" value="ATP_bind_3"/>
    <property type="match status" value="1"/>
</dbReference>
<dbReference type="GO" id="GO:0005524">
    <property type="term" value="F:ATP binding"/>
    <property type="evidence" value="ECO:0007669"/>
    <property type="project" value="UniProtKB-UniRule"/>
</dbReference>
<dbReference type="Gene3D" id="3.30.465.60">
    <property type="match status" value="1"/>
</dbReference>
<evidence type="ECO:0000313" key="11">
    <source>
        <dbReference type="Proteomes" id="UP000198897"/>
    </source>
</evidence>
<evidence type="ECO:0000256" key="8">
    <source>
        <dbReference type="HAMAP-Rule" id="MF_01161"/>
    </source>
</evidence>
<dbReference type="NCBIfam" id="TIGR02432">
    <property type="entry name" value="lysidine_TilS_N"/>
    <property type="match status" value="1"/>
</dbReference>
<evidence type="ECO:0000256" key="7">
    <source>
        <dbReference type="ARBA" id="ARBA00048539"/>
    </source>
</evidence>
<comment type="subcellular location">
    <subcellularLocation>
        <location evidence="1 8">Cytoplasm</location>
    </subcellularLocation>
</comment>
<dbReference type="Proteomes" id="UP000198897">
    <property type="component" value="Unassembled WGS sequence"/>
</dbReference>
<evidence type="ECO:0000313" key="10">
    <source>
        <dbReference type="EMBL" id="SFG60425.1"/>
    </source>
</evidence>
<keyword evidence="4 8" id="KW-0819">tRNA processing</keyword>
<dbReference type="Gene3D" id="3.40.50.620">
    <property type="entry name" value="HUPs"/>
    <property type="match status" value="1"/>
</dbReference>
<keyword evidence="5 8" id="KW-0547">Nucleotide-binding</keyword>
<comment type="domain">
    <text evidence="8">The N-terminal region contains the highly conserved SGGXDS motif, predicted to be a P-loop motif involved in ATP binding.</text>
</comment>
<proteinExistence type="inferred from homology"/>
<feature type="domain" description="Lysidine-tRNA(Ile) synthetase C-terminal" evidence="9">
    <location>
        <begin position="384"/>
        <end position="456"/>
    </location>
</feature>
<gene>
    <name evidence="8" type="primary">tilS</name>
    <name evidence="10" type="ORF">SAMN05216353_1628</name>
</gene>
<dbReference type="SMART" id="SM00977">
    <property type="entry name" value="TilS_C"/>
    <property type="match status" value="1"/>
</dbReference>
<dbReference type="Pfam" id="PF11734">
    <property type="entry name" value="TilS_C"/>
    <property type="match status" value="1"/>
</dbReference>
<comment type="function">
    <text evidence="8">Ligates lysine onto the cytidine present at position 34 of the AUA codon-specific tRNA(Ile) that contains the anticodon CAU, in an ATP-dependent manner. Cytidine is converted to lysidine, thus changing the amino acid specificity of the tRNA from methionine to isoleucine.</text>
</comment>
<comment type="similarity">
    <text evidence="8">Belongs to the tRNA(Ile)-lysidine synthase family.</text>
</comment>
<keyword evidence="11" id="KW-1185">Reference proteome</keyword>
<dbReference type="EMBL" id="FOOG01000062">
    <property type="protein sequence ID" value="SFG60425.1"/>
    <property type="molecule type" value="Genomic_DNA"/>
</dbReference>
<dbReference type="InterPro" id="IPR014729">
    <property type="entry name" value="Rossmann-like_a/b/a_fold"/>
</dbReference>
<dbReference type="InterPro" id="IPR012796">
    <property type="entry name" value="Lysidine-tRNA-synth_C"/>
</dbReference>
<dbReference type="InterPro" id="IPR012795">
    <property type="entry name" value="tRNA_Ile_lys_synt_N"/>
</dbReference>
<dbReference type="Pfam" id="PF09179">
    <property type="entry name" value="TilS"/>
    <property type="match status" value="1"/>
</dbReference>
<dbReference type="OrthoDB" id="9807403at2"/>
<dbReference type="InterPro" id="IPR015262">
    <property type="entry name" value="tRNA_Ile_lys_synt_subst-bd"/>
</dbReference>
<feature type="binding site" evidence="8">
    <location>
        <begin position="26"/>
        <end position="31"/>
    </location>
    <ligand>
        <name>ATP</name>
        <dbReference type="ChEBI" id="CHEBI:30616"/>
    </ligand>
</feature>
<dbReference type="GO" id="GO:0005737">
    <property type="term" value="C:cytoplasm"/>
    <property type="evidence" value="ECO:0007669"/>
    <property type="project" value="UniProtKB-SubCell"/>
</dbReference>
<dbReference type="PANTHER" id="PTHR43033:SF1">
    <property type="entry name" value="TRNA(ILE)-LYSIDINE SYNTHASE-RELATED"/>
    <property type="match status" value="1"/>
</dbReference>
<protein>
    <recommendedName>
        <fullName evidence="8">tRNA(Ile)-lysidine synthase</fullName>
        <ecNumber evidence="8">6.3.4.19</ecNumber>
    </recommendedName>
    <alternativeName>
        <fullName evidence="8">tRNA(Ile)-2-lysyl-cytidine synthase</fullName>
    </alternativeName>
    <alternativeName>
        <fullName evidence="8">tRNA(Ile)-lysidine synthetase</fullName>
    </alternativeName>
</protein>